<reference evidence="4 5" key="1">
    <citation type="journal article" date="2016" name="Nat. Commun.">
        <title>Extremotolerant tardigrade genome and improved radiotolerance of human cultured cells by tardigrade-unique protein.</title>
        <authorList>
            <person name="Hashimoto T."/>
            <person name="Horikawa D.D."/>
            <person name="Saito Y."/>
            <person name="Kuwahara H."/>
            <person name="Kozuka-Hata H."/>
            <person name="Shin-I T."/>
            <person name="Minakuchi Y."/>
            <person name="Ohishi K."/>
            <person name="Motoyama A."/>
            <person name="Aizu T."/>
            <person name="Enomoto A."/>
            <person name="Kondo K."/>
            <person name="Tanaka S."/>
            <person name="Hara Y."/>
            <person name="Koshikawa S."/>
            <person name="Sagara H."/>
            <person name="Miura T."/>
            <person name="Yokobori S."/>
            <person name="Miyagawa K."/>
            <person name="Suzuki Y."/>
            <person name="Kubo T."/>
            <person name="Oyama M."/>
            <person name="Kohara Y."/>
            <person name="Fujiyama A."/>
            <person name="Arakawa K."/>
            <person name="Katayama T."/>
            <person name="Toyoda A."/>
            <person name="Kunieda T."/>
        </authorList>
    </citation>
    <scope>NUCLEOTIDE SEQUENCE [LARGE SCALE GENOMIC DNA]</scope>
    <source>
        <strain evidence="4 5">YOKOZUNA-1</strain>
    </source>
</reference>
<dbReference type="STRING" id="947166.A0A1D1VL80"/>
<keyword evidence="3" id="KW-0235">DNA replication</keyword>
<dbReference type="GO" id="GO:0000785">
    <property type="term" value="C:chromatin"/>
    <property type="evidence" value="ECO:0007669"/>
    <property type="project" value="TreeGrafter"/>
</dbReference>
<dbReference type="GO" id="GO:0034088">
    <property type="term" value="P:maintenance of mitotic sister chromatid cohesion"/>
    <property type="evidence" value="ECO:0007669"/>
    <property type="project" value="TreeGrafter"/>
</dbReference>
<evidence type="ECO:0000313" key="4">
    <source>
        <dbReference type="EMBL" id="GAV02380.1"/>
    </source>
</evidence>
<dbReference type="GO" id="GO:0031390">
    <property type="term" value="C:Ctf18 RFC-like complex"/>
    <property type="evidence" value="ECO:0007669"/>
    <property type="project" value="InterPro"/>
</dbReference>
<proteinExistence type="inferred from homology"/>
<gene>
    <name evidence="4" type="primary">RvY_12954-1</name>
    <name evidence="4" type="synonym">RvY_12954.1</name>
    <name evidence="4" type="ORF">RvY_12954</name>
</gene>
<dbReference type="EMBL" id="BDGG01000008">
    <property type="protein sequence ID" value="GAV02380.1"/>
    <property type="molecule type" value="Genomic_DNA"/>
</dbReference>
<dbReference type="PANTHER" id="PTHR13395">
    <property type="entry name" value="SISTER CHROMATID COHESION PROTEIN DCC1-RELATED"/>
    <property type="match status" value="1"/>
</dbReference>
<sequence>MAAADPPAVFHKLSFAKDYSSDNFVVLELTEDMFDKSESGDVRLFVRGASEDFAVLCSDTNTYEMKLRESSNTMLLCSNFESAEVDNEAAECQVDGMQHYFLELRQLTPRWNRVKHLMESAPFQGAEYEIAVETEKKYSFGELQSSVQSSQAELLHYLQNIIYACEINGFWRILTHEYVVRLIQQIVTWLQYNSLTWDNIPLTEAEVALADLEPAEVMKNFFWPRFALQSAGPFNTCQLNREAIARAIVSAFLRTGAKIYCDELVRWWQSAIPFDIEFDEKLLGGIAYNDYHDVTPSYCYFPKDDLPTVAETRFMLLFKERSQWARDELVPYIEDIVTEGQTVDKMIQKFAKSFVEEGRTFFVGSSFV</sequence>
<evidence type="ECO:0000256" key="1">
    <source>
        <dbReference type="ARBA" id="ARBA00007017"/>
    </source>
</evidence>
<protein>
    <recommendedName>
        <fullName evidence="2">Sister chromatid cohesion protein DCC1</fullName>
    </recommendedName>
</protein>
<evidence type="ECO:0000313" key="5">
    <source>
        <dbReference type="Proteomes" id="UP000186922"/>
    </source>
</evidence>
<keyword evidence="5" id="KW-1185">Reference proteome</keyword>
<name>A0A1D1VL80_RAMVA</name>
<comment type="caution">
    <text evidence="4">The sequence shown here is derived from an EMBL/GenBank/DDBJ whole genome shotgun (WGS) entry which is preliminary data.</text>
</comment>
<dbReference type="GO" id="GO:0006260">
    <property type="term" value="P:DNA replication"/>
    <property type="evidence" value="ECO:0007669"/>
    <property type="project" value="UniProtKB-KW"/>
</dbReference>
<evidence type="ECO:0000256" key="2">
    <source>
        <dbReference type="ARBA" id="ARBA00017682"/>
    </source>
</evidence>
<dbReference type="OrthoDB" id="5199543at2759"/>
<dbReference type="AlphaFoldDB" id="A0A1D1VL80"/>
<accession>A0A1D1VL80</accession>
<dbReference type="PANTHER" id="PTHR13395:SF6">
    <property type="entry name" value="SISTER CHROMATID COHESION PROTEIN DCC1"/>
    <property type="match status" value="1"/>
</dbReference>
<dbReference type="Pfam" id="PF09724">
    <property type="entry name" value="Dcc1"/>
    <property type="match status" value="1"/>
</dbReference>
<dbReference type="GO" id="GO:0000775">
    <property type="term" value="C:chromosome, centromeric region"/>
    <property type="evidence" value="ECO:0007669"/>
    <property type="project" value="TreeGrafter"/>
</dbReference>
<organism evidence="4 5">
    <name type="scientific">Ramazzottius varieornatus</name>
    <name type="common">Water bear</name>
    <name type="synonym">Tardigrade</name>
    <dbReference type="NCBI Taxonomy" id="947166"/>
    <lineage>
        <taxon>Eukaryota</taxon>
        <taxon>Metazoa</taxon>
        <taxon>Ecdysozoa</taxon>
        <taxon>Tardigrada</taxon>
        <taxon>Eutardigrada</taxon>
        <taxon>Parachela</taxon>
        <taxon>Hypsibioidea</taxon>
        <taxon>Ramazzottiidae</taxon>
        <taxon>Ramazzottius</taxon>
    </lineage>
</organism>
<dbReference type="InterPro" id="IPR019128">
    <property type="entry name" value="Dcc1"/>
</dbReference>
<evidence type="ECO:0000256" key="3">
    <source>
        <dbReference type="ARBA" id="ARBA00022705"/>
    </source>
</evidence>
<dbReference type="Proteomes" id="UP000186922">
    <property type="component" value="Unassembled WGS sequence"/>
</dbReference>
<comment type="similarity">
    <text evidence="1">Belongs to the DCC1 family.</text>
</comment>